<evidence type="ECO:0000313" key="3">
    <source>
        <dbReference type="Proteomes" id="UP001140502"/>
    </source>
</evidence>
<accession>A0A9W8WCL0</accession>
<gene>
    <name evidence="2" type="ORF">N0V84_006006</name>
</gene>
<reference evidence="2" key="1">
    <citation type="submission" date="2022-10" db="EMBL/GenBank/DDBJ databases">
        <title>Tapping the CABI collections for fungal endophytes: first genome assemblies for Collariella, Neodidymelliopsis, Ascochyta clinopodiicola, Didymella pomorum, Didymosphaeria variabile, Neocosmospora piperis and Neocucurbitaria cava.</title>
        <authorList>
            <person name="Hill R."/>
        </authorList>
    </citation>
    <scope>NUCLEOTIDE SEQUENCE</scope>
    <source>
        <strain evidence="2">IMI 366586</strain>
    </source>
</reference>
<protein>
    <recommendedName>
        <fullName evidence="1">NACHT-NTPase and P-loop NTPases N-terminal domain-containing protein</fullName>
    </recommendedName>
</protein>
<dbReference type="OrthoDB" id="674604at2759"/>
<comment type="caution">
    <text evidence="2">The sequence shown here is derived from an EMBL/GenBank/DDBJ whole genome shotgun (WGS) entry which is preliminary data.</text>
</comment>
<dbReference type="Proteomes" id="UP001140502">
    <property type="component" value="Unassembled WGS sequence"/>
</dbReference>
<name>A0A9W8WCL0_9HYPO</name>
<organism evidence="2 3">
    <name type="scientific">Fusarium piperis</name>
    <dbReference type="NCBI Taxonomy" id="1435070"/>
    <lineage>
        <taxon>Eukaryota</taxon>
        <taxon>Fungi</taxon>
        <taxon>Dikarya</taxon>
        <taxon>Ascomycota</taxon>
        <taxon>Pezizomycotina</taxon>
        <taxon>Sordariomycetes</taxon>
        <taxon>Hypocreomycetidae</taxon>
        <taxon>Hypocreales</taxon>
        <taxon>Nectriaceae</taxon>
        <taxon>Fusarium</taxon>
        <taxon>Fusarium solani species complex</taxon>
    </lineage>
</organism>
<proteinExistence type="predicted"/>
<dbReference type="InterPro" id="IPR031352">
    <property type="entry name" value="SesA"/>
</dbReference>
<evidence type="ECO:0000259" key="1">
    <source>
        <dbReference type="Pfam" id="PF17107"/>
    </source>
</evidence>
<sequence length="207" mass="22392">MSGIEIVGLVAGILPLIELAIKAVNEVKDAQQAPQSYLNVATRLPLIQEILEFVKTEAEKSEADGSESRYKSIQPLLQNCKAKAKELKSLLESVKPEPGASPYRRAEIAMRRVRQEGRLKEVMNNMLQAIQLIAAHRTLSGATDTQVAMLARAIKETSAASPRFGDTFGHYGIGPQINNTGNGPQNNNTGGGIQVTAHTITFNRDSA</sequence>
<feature type="domain" description="NACHT-NTPase and P-loop NTPases N-terminal" evidence="1">
    <location>
        <begin position="10"/>
        <end position="132"/>
    </location>
</feature>
<dbReference type="Pfam" id="PF17107">
    <property type="entry name" value="SesA"/>
    <property type="match status" value="1"/>
</dbReference>
<keyword evidence="3" id="KW-1185">Reference proteome</keyword>
<dbReference type="EMBL" id="JAPEUR010000113">
    <property type="protein sequence ID" value="KAJ4320119.1"/>
    <property type="molecule type" value="Genomic_DNA"/>
</dbReference>
<dbReference type="AlphaFoldDB" id="A0A9W8WCL0"/>
<evidence type="ECO:0000313" key="2">
    <source>
        <dbReference type="EMBL" id="KAJ4320119.1"/>
    </source>
</evidence>